<dbReference type="Gene3D" id="3.10.180.10">
    <property type="entry name" value="2,3-Dihydroxybiphenyl 1,2-Dioxygenase, domain 1"/>
    <property type="match status" value="2"/>
</dbReference>
<dbReference type="Pfam" id="PF18029">
    <property type="entry name" value="Glyoxalase_6"/>
    <property type="match status" value="2"/>
</dbReference>
<dbReference type="Proteomes" id="UP001500051">
    <property type="component" value="Unassembled WGS sequence"/>
</dbReference>
<dbReference type="InterPro" id="IPR041581">
    <property type="entry name" value="Glyoxalase_6"/>
</dbReference>
<proteinExistence type="predicted"/>
<evidence type="ECO:0000259" key="1">
    <source>
        <dbReference type="Pfam" id="PF18029"/>
    </source>
</evidence>
<sequence length="232" mass="25613">MSRIGGPTGDRCRFKDLCLDAADPDLLAAFWAATLGLTDDRLDDGAHRLTDAIAEHTVWINRVPEPRTVKQRVHLDVLVREVRELESRGATVLRELPRWTLLADPEGGELCVFVRPPDPPLSTYRLLEIVVDAADPAALAGWWGARLGAAAHESDDGSFWWLEAGDGLPVDWCFQAVPEPKTVKNRIHWDVVGDPDGLIATGARLLRRRGDDLAWDVLADPEGNEFCVFPPG</sequence>
<dbReference type="SUPFAM" id="SSF54593">
    <property type="entry name" value="Glyoxalase/Bleomycin resistance protein/Dihydroxybiphenyl dioxygenase"/>
    <property type="match status" value="2"/>
</dbReference>
<evidence type="ECO:0000313" key="2">
    <source>
        <dbReference type="EMBL" id="GAA3710027.1"/>
    </source>
</evidence>
<keyword evidence="3" id="KW-1185">Reference proteome</keyword>
<feature type="domain" description="Glyoxalase-like" evidence="1">
    <location>
        <begin position="128"/>
        <end position="229"/>
    </location>
</feature>
<dbReference type="PANTHER" id="PTHR35908:SF1">
    <property type="entry name" value="CONSERVED PROTEIN"/>
    <property type="match status" value="1"/>
</dbReference>
<dbReference type="EMBL" id="BAAAYX010000013">
    <property type="protein sequence ID" value="GAA3710027.1"/>
    <property type="molecule type" value="Genomic_DNA"/>
</dbReference>
<dbReference type="RefSeq" id="WP_344813243.1">
    <property type="nucleotide sequence ID" value="NZ_BAAAYX010000013.1"/>
</dbReference>
<gene>
    <name evidence="2" type="ORF">GCM10022204_30430</name>
</gene>
<organism evidence="2 3">
    <name type="scientific">Microlunatus aurantiacus</name>
    <dbReference type="NCBI Taxonomy" id="446786"/>
    <lineage>
        <taxon>Bacteria</taxon>
        <taxon>Bacillati</taxon>
        <taxon>Actinomycetota</taxon>
        <taxon>Actinomycetes</taxon>
        <taxon>Propionibacteriales</taxon>
        <taxon>Propionibacteriaceae</taxon>
        <taxon>Microlunatus</taxon>
    </lineage>
</organism>
<reference evidence="3" key="1">
    <citation type="journal article" date="2019" name="Int. J. Syst. Evol. Microbiol.">
        <title>The Global Catalogue of Microorganisms (GCM) 10K type strain sequencing project: providing services to taxonomists for standard genome sequencing and annotation.</title>
        <authorList>
            <consortium name="The Broad Institute Genomics Platform"/>
            <consortium name="The Broad Institute Genome Sequencing Center for Infectious Disease"/>
            <person name="Wu L."/>
            <person name="Ma J."/>
        </authorList>
    </citation>
    <scope>NUCLEOTIDE SEQUENCE [LARGE SCALE GENOMIC DNA]</scope>
    <source>
        <strain evidence="3">JCM 16548</strain>
    </source>
</reference>
<name>A0ABP7DWD8_9ACTN</name>
<accession>A0ABP7DWD8</accession>
<dbReference type="CDD" id="cd06587">
    <property type="entry name" value="VOC"/>
    <property type="match status" value="1"/>
</dbReference>
<dbReference type="PANTHER" id="PTHR35908">
    <property type="entry name" value="HYPOTHETICAL FUSION PROTEIN"/>
    <property type="match status" value="1"/>
</dbReference>
<comment type="caution">
    <text evidence="2">The sequence shown here is derived from an EMBL/GenBank/DDBJ whole genome shotgun (WGS) entry which is preliminary data.</text>
</comment>
<feature type="domain" description="Glyoxalase-like" evidence="1">
    <location>
        <begin position="17"/>
        <end position="113"/>
    </location>
</feature>
<dbReference type="InterPro" id="IPR029068">
    <property type="entry name" value="Glyas_Bleomycin-R_OHBP_Dase"/>
</dbReference>
<evidence type="ECO:0000313" key="3">
    <source>
        <dbReference type="Proteomes" id="UP001500051"/>
    </source>
</evidence>
<protein>
    <submittedName>
        <fullName evidence="2">VOC family protein</fullName>
    </submittedName>
</protein>